<dbReference type="PANTHER" id="PTHR34138">
    <property type="entry name" value="CELL SHAPE-DETERMINING PROTEIN MREC"/>
    <property type="match status" value="1"/>
</dbReference>
<comment type="similarity">
    <text evidence="1">Belongs to the MreC family.</text>
</comment>
<evidence type="ECO:0000256" key="1">
    <source>
        <dbReference type="ARBA" id="ARBA00009369"/>
    </source>
</evidence>
<keyword evidence="3" id="KW-0133">Cell shape</keyword>
<gene>
    <name evidence="7" type="ORF">A2925_01140</name>
</gene>
<dbReference type="PANTHER" id="PTHR34138:SF1">
    <property type="entry name" value="CELL SHAPE-DETERMINING PROTEIN MREC"/>
    <property type="match status" value="1"/>
</dbReference>
<accession>A0A1F8GM91</accession>
<evidence type="ECO:0000256" key="4">
    <source>
        <dbReference type="ARBA" id="ARBA00032089"/>
    </source>
</evidence>
<sequence length="265" mass="29086">MSRSPLKLILGMMAAAVLLVFFNFYFTKGMIGSLIMGTVKRPANFAVAELSDVRLFFSELVYFKNLISHNIELKNQNTELTYQLARHEDFREENEFLKKALGLGLTSEFIVIEGGVFGSNFSQQGYRMLLNRGSAENVSTGDIVISETGVFIGQIGKIFKTYSEVGLVTNPDFKVTVKVLGSDISAMARGGLSEGIYLDFVNHDDDIKEGDVIVTNGSDLVPPALILGTVNYVEADPVSLFKKVKLKPAIDGINLGRVLVIKSSR</sequence>
<keyword evidence="5" id="KW-0812">Transmembrane</keyword>
<dbReference type="PIRSF" id="PIRSF038471">
    <property type="entry name" value="MreC"/>
    <property type="match status" value="1"/>
</dbReference>
<comment type="caution">
    <text evidence="7">The sequence shown here is derived from an EMBL/GenBank/DDBJ whole genome shotgun (WGS) entry which is preliminary data.</text>
</comment>
<dbReference type="InterPro" id="IPR042177">
    <property type="entry name" value="Cell/Rod_1"/>
</dbReference>
<dbReference type="EMBL" id="MGKL01000013">
    <property type="protein sequence ID" value="OGN25776.1"/>
    <property type="molecule type" value="Genomic_DNA"/>
</dbReference>
<organism evidence="7 8">
    <name type="scientific">Candidatus Yanofskybacteria bacterium RIFCSPLOWO2_01_FULL_44_22</name>
    <dbReference type="NCBI Taxonomy" id="1802697"/>
    <lineage>
        <taxon>Bacteria</taxon>
        <taxon>Candidatus Yanofskyibacteriota</taxon>
    </lineage>
</organism>
<dbReference type="InterPro" id="IPR007221">
    <property type="entry name" value="MreC"/>
</dbReference>
<protein>
    <recommendedName>
        <fullName evidence="2">Cell shape-determining protein MreC</fullName>
    </recommendedName>
    <alternativeName>
        <fullName evidence="4">Cell shape protein MreC</fullName>
    </alternativeName>
</protein>
<feature type="domain" description="Rod shape-determining protein MreC beta-barrel core" evidence="6">
    <location>
        <begin position="118"/>
        <end position="262"/>
    </location>
</feature>
<dbReference type="Pfam" id="PF04085">
    <property type="entry name" value="MreC"/>
    <property type="match status" value="1"/>
</dbReference>
<dbReference type="NCBIfam" id="TIGR00219">
    <property type="entry name" value="mreC"/>
    <property type="match status" value="1"/>
</dbReference>
<dbReference type="Gene3D" id="2.40.10.340">
    <property type="entry name" value="Rod shape-determining protein MreC, domain 1"/>
    <property type="match status" value="1"/>
</dbReference>
<reference evidence="7 8" key="1">
    <citation type="journal article" date="2016" name="Nat. Commun.">
        <title>Thousands of microbial genomes shed light on interconnected biogeochemical processes in an aquifer system.</title>
        <authorList>
            <person name="Anantharaman K."/>
            <person name="Brown C.T."/>
            <person name="Hug L.A."/>
            <person name="Sharon I."/>
            <person name="Castelle C.J."/>
            <person name="Probst A.J."/>
            <person name="Thomas B.C."/>
            <person name="Singh A."/>
            <person name="Wilkins M.J."/>
            <person name="Karaoz U."/>
            <person name="Brodie E.L."/>
            <person name="Williams K.H."/>
            <person name="Hubbard S.S."/>
            <person name="Banfield J.F."/>
        </authorList>
    </citation>
    <scope>NUCLEOTIDE SEQUENCE [LARGE SCALE GENOMIC DNA]</scope>
</reference>
<evidence type="ECO:0000313" key="7">
    <source>
        <dbReference type="EMBL" id="OGN25776.1"/>
    </source>
</evidence>
<evidence type="ECO:0000256" key="2">
    <source>
        <dbReference type="ARBA" id="ARBA00013855"/>
    </source>
</evidence>
<dbReference type="GO" id="GO:0008360">
    <property type="term" value="P:regulation of cell shape"/>
    <property type="evidence" value="ECO:0007669"/>
    <property type="project" value="UniProtKB-KW"/>
</dbReference>
<dbReference type="InterPro" id="IPR042175">
    <property type="entry name" value="Cell/Rod_MreC_2"/>
</dbReference>
<dbReference type="STRING" id="1802697.A2925_01140"/>
<keyword evidence="5" id="KW-0472">Membrane</keyword>
<dbReference type="AlphaFoldDB" id="A0A1F8GM91"/>
<evidence type="ECO:0000313" key="8">
    <source>
        <dbReference type="Proteomes" id="UP000178256"/>
    </source>
</evidence>
<name>A0A1F8GM91_9BACT</name>
<evidence type="ECO:0000259" key="6">
    <source>
        <dbReference type="Pfam" id="PF04085"/>
    </source>
</evidence>
<keyword evidence="5" id="KW-1133">Transmembrane helix</keyword>
<dbReference type="Proteomes" id="UP000178256">
    <property type="component" value="Unassembled WGS sequence"/>
</dbReference>
<dbReference type="Gene3D" id="2.40.10.350">
    <property type="entry name" value="Rod shape-determining protein MreC, domain 2"/>
    <property type="match status" value="1"/>
</dbReference>
<proteinExistence type="inferred from homology"/>
<evidence type="ECO:0000256" key="5">
    <source>
        <dbReference type="SAM" id="Phobius"/>
    </source>
</evidence>
<evidence type="ECO:0000256" key="3">
    <source>
        <dbReference type="ARBA" id="ARBA00022960"/>
    </source>
</evidence>
<dbReference type="InterPro" id="IPR055342">
    <property type="entry name" value="MreC_beta-barrel_core"/>
</dbReference>
<feature type="transmembrane region" description="Helical" evidence="5">
    <location>
        <begin position="6"/>
        <end position="26"/>
    </location>
</feature>
<dbReference type="GO" id="GO:0005886">
    <property type="term" value="C:plasma membrane"/>
    <property type="evidence" value="ECO:0007669"/>
    <property type="project" value="TreeGrafter"/>
</dbReference>